<comment type="caution">
    <text evidence="1">The sequence shown here is derived from an EMBL/GenBank/DDBJ whole genome shotgun (WGS) entry which is preliminary data.</text>
</comment>
<dbReference type="Proteomes" id="UP001601976">
    <property type="component" value="Unassembled WGS sequence"/>
</dbReference>
<organism evidence="1 2">
    <name type="scientific">Streptomyces flavidovirens</name>
    <dbReference type="NCBI Taxonomy" id="67298"/>
    <lineage>
        <taxon>Bacteria</taxon>
        <taxon>Bacillati</taxon>
        <taxon>Actinomycetota</taxon>
        <taxon>Actinomycetes</taxon>
        <taxon>Kitasatosporales</taxon>
        <taxon>Streptomycetaceae</taxon>
        <taxon>Streptomyces</taxon>
    </lineage>
</organism>
<gene>
    <name evidence="1" type="ORF">ACFYWW_03860</name>
</gene>
<dbReference type="EMBL" id="JBIAPK010000001">
    <property type="protein sequence ID" value="MFF3337863.1"/>
    <property type="molecule type" value="Genomic_DNA"/>
</dbReference>
<proteinExistence type="predicted"/>
<sequence length="121" mass="13144">MARVRCHRNTWAYLEENVPKATVAPRTAFCAPTEEEITTEEDGMVTVALAGTSLAAVLHFCRDVHTHLMTASWTELDRAIARRVGSAISEAMNNVIPSNGEDGPTALIYLDDKITAKDATA</sequence>
<evidence type="ECO:0000313" key="1">
    <source>
        <dbReference type="EMBL" id="MFF3337863.1"/>
    </source>
</evidence>
<reference evidence="1 2" key="1">
    <citation type="submission" date="2024-10" db="EMBL/GenBank/DDBJ databases">
        <title>The Natural Products Discovery Center: Release of the First 8490 Sequenced Strains for Exploring Actinobacteria Biosynthetic Diversity.</title>
        <authorList>
            <person name="Kalkreuter E."/>
            <person name="Kautsar S.A."/>
            <person name="Yang D."/>
            <person name="Bader C.D."/>
            <person name="Teijaro C.N."/>
            <person name="Fluegel L."/>
            <person name="Davis C.M."/>
            <person name="Simpson J.R."/>
            <person name="Lauterbach L."/>
            <person name="Steele A.D."/>
            <person name="Gui C."/>
            <person name="Meng S."/>
            <person name="Li G."/>
            <person name="Viehrig K."/>
            <person name="Ye F."/>
            <person name="Su P."/>
            <person name="Kiefer A.F."/>
            <person name="Nichols A."/>
            <person name="Cepeda A.J."/>
            <person name="Yan W."/>
            <person name="Fan B."/>
            <person name="Jiang Y."/>
            <person name="Adhikari A."/>
            <person name="Zheng C.-J."/>
            <person name="Schuster L."/>
            <person name="Cowan T.M."/>
            <person name="Smanski M.J."/>
            <person name="Chevrette M.G."/>
            <person name="De Carvalho L.P.S."/>
            <person name="Shen B."/>
        </authorList>
    </citation>
    <scope>NUCLEOTIDE SEQUENCE [LARGE SCALE GENOMIC DNA]</scope>
    <source>
        <strain evidence="1 2">NPDC003029</strain>
    </source>
</reference>
<keyword evidence="2" id="KW-1185">Reference proteome</keyword>
<name>A0ABW6RA21_9ACTN</name>
<accession>A0ABW6RA21</accession>
<evidence type="ECO:0000313" key="2">
    <source>
        <dbReference type="Proteomes" id="UP001601976"/>
    </source>
</evidence>
<dbReference type="RefSeq" id="WP_387893762.1">
    <property type="nucleotide sequence ID" value="NZ_JBIAPK010000001.1"/>
</dbReference>
<protein>
    <submittedName>
        <fullName evidence="1">Uncharacterized protein</fullName>
    </submittedName>
</protein>